<dbReference type="EMBL" id="AE010299">
    <property type="protein sequence ID" value="AAM04704.1"/>
    <property type="molecule type" value="Genomic_DNA"/>
</dbReference>
<dbReference type="InParanoid" id="Q8TR95"/>
<dbReference type="AlphaFoldDB" id="Q8TR95"/>
<keyword evidence="2" id="KW-1185">Reference proteome</keyword>
<accession>Q8TR95</accession>
<organism evidence="1 2">
    <name type="scientific">Methanosarcina acetivorans (strain ATCC 35395 / DSM 2834 / JCM 12185 / C2A)</name>
    <dbReference type="NCBI Taxonomy" id="188937"/>
    <lineage>
        <taxon>Archaea</taxon>
        <taxon>Methanobacteriati</taxon>
        <taxon>Methanobacteriota</taxon>
        <taxon>Stenosarchaea group</taxon>
        <taxon>Methanomicrobia</taxon>
        <taxon>Methanosarcinales</taxon>
        <taxon>Methanosarcinaceae</taxon>
        <taxon>Methanosarcina</taxon>
    </lineage>
</organism>
<gene>
    <name evidence="1" type="ordered locus">MA_1285</name>
</gene>
<proteinExistence type="predicted"/>
<protein>
    <submittedName>
        <fullName evidence="1">Uncharacterized protein</fullName>
    </submittedName>
</protein>
<dbReference type="KEGG" id="mac:MA_1285"/>
<dbReference type="HOGENOM" id="CLU_152342_0_0_2"/>
<sequence length="140" mass="15936">MNKMMNNLILCLILCSTVIYSGCASNRTEGKRVTELTDIDRHMISKVSVRNGLSGELSTTDDTVKITGLINHLDRYSLEKMDNQETLGGYRYTIDFYSGSNKISRIVIVDSKIMRVDEVYYDVIDFPIELETIDEHVDSL</sequence>
<dbReference type="Proteomes" id="UP000002487">
    <property type="component" value="Chromosome"/>
</dbReference>
<evidence type="ECO:0000313" key="1">
    <source>
        <dbReference type="EMBL" id="AAM04704.1"/>
    </source>
</evidence>
<reference evidence="1 2" key="1">
    <citation type="journal article" date="2002" name="Genome Res.">
        <title>The genome of Methanosarcina acetivorans reveals extensive metabolic and physiological diversity.</title>
        <authorList>
            <person name="Galagan J.E."/>
            <person name="Nusbaum C."/>
            <person name="Roy A."/>
            <person name="Endrizzi M.G."/>
            <person name="Macdonald P."/>
            <person name="FitzHugh W."/>
            <person name="Calvo S."/>
            <person name="Engels R."/>
            <person name="Smirnov S."/>
            <person name="Atnoor D."/>
            <person name="Brown A."/>
            <person name="Allen N."/>
            <person name="Naylor J."/>
            <person name="Stange-Thomann N."/>
            <person name="DeArellano K."/>
            <person name="Johnson R."/>
            <person name="Linton L."/>
            <person name="McEwan P."/>
            <person name="McKernan K."/>
            <person name="Talamas J."/>
            <person name="Tirrell A."/>
            <person name="Ye W."/>
            <person name="Zimmer A."/>
            <person name="Barber R.D."/>
            <person name="Cann I."/>
            <person name="Graham D.E."/>
            <person name="Grahame D.A."/>
            <person name="Guss A."/>
            <person name="Hedderich R."/>
            <person name="Ingram-Smith C."/>
            <person name="Kuettner C.H."/>
            <person name="Krzycki J.A."/>
            <person name="Leigh J.A."/>
            <person name="Li W."/>
            <person name="Liu J."/>
            <person name="Mukhopadhyay B."/>
            <person name="Reeve J.N."/>
            <person name="Smith K."/>
            <person name="Springer T.A."/>
            <person name="Umayam L.A."/>
            <person name="White O."/>
            <person name="White R.H."/>
            <person name="de Macario E.C."/>
            <person name="Ferry J.G."/>
            <person name="Jarrell K.F."/>
            <person name="Jing H."/>
            <person name="Macario A.J.L."/>
            <person name="Paulsen I."/>
            <person name="Pritchett M."/>
            <person name="Sowers K.R."/>
            <person name="Swanson R.V."/>
            <person name="Zinder S.H."/>
            <person name="Lander E."/>
            <person name="Metcalf W.W."/>
            <person name="Birren B."/>
        </authorList>
    </citation>
    <scope>NUCLEOTIDE SEQUENCE [LARGE SCALE GENOMIC DNA]</scope>
    <source>
        <strain evidence="2">ATCC 35395 / DSM 2834 / JCM 12185 / C2A</strain>
    </source>
</reference>
<evidence type="ECO:0000313" key="2">
    <source>
        <dbReference type="Proteomes" id="UP000002487"/>
    </source>
</evidence>
<name>Q8TR95_METAC</name>
<dbReference type="EnsemblBacteria" id="AAM04704">
    <property type="protein sequence ID" value="AAM04704"/>
    <property type="gene ID" value="MA_1285"/>
</dbReference>